<dbReference type="Pfam" id="PF06938">
    <property type="entry name" value="DUF1285_N"/>
    <property type="match status" value="1"/>
</dbReference>
<dbReference type="Proteomes" id="UP000323161">
    <property type="component" value="Unassembled WGS sequence"/>
</dbReference>
<dbReference type="RefSeq" id="WP_149599605.1">
    <property type="nucleotide sequence ID" value="NZ_VTUU01000002.1"/>
</dbReference>
<name>A0A5B0VM32_9GAMM</name>
<accession>A0A5B0VM32</accession>
<protein>
    <submittedName>
        <fullName evidence="4">DUF1285 domain-containing protein</fullName>
    </submittedName>
</protein>
<dbReference type="Gene3D" id="2.30.270.10">
    <property type="entry name" value="duf1285 protein"/>
    <property type="match status" value="1"/>
</dbReference>
<feature type="domain" description="DUF1285" evidence="2">
    <location>
        <begin position="22"/>
        <end position="88"/>
    </location>
</feature>
<evidence type="ECO:0000259" key="3">
    <source>
        <dbReference type="Pfam" id="PF21028"/>
    </source>
</evidence>
<dbReference type="Gene3D" id="3.10.540.10">
    <property type="entry name" value="duf1285 like domain"/>
    <property type="match status" value="1"/>
</dbReference>
<gene>
    <name evidence="4" type="ORF">FWJ25_07405</name>
</gene>
<evidence type="ECO:0000256" key="1">
    <source>
        <dbReference type="SAM" id="MobiDB-lite"/>
    </source>
</evidence>
<keyword evidence="5" id="KW-1185">Reference proteome</keyword>
<evidence type="ECO:0000313" key="5">
    <source>
        <dbReference type="Proteomes" id="UP000323161"/>
    </source>
</evidence>
<comment type="caution">
    <text evidence="4">The sequence shown here is derived from an EMBL/GenBank/DDBJ whole genome shotgun (WGS) entry which is preliminary data.</text>
</comment>
<proteinExistence type="predicted"/>
<dbReference type="InterPro" id="IPR010707">
    <property type="entry name" value="DUF1285"/>
</dbReference>
<organism evidence="4 5">
    <name type="scientific">Marinobacter salinexigens</name>
    <dbReference type="NCBI Taxonomy" id="2919747"/>
    <lineage>
        <taxon>Bacteria</taxon>
        <taxon>Pseudomonadati</taxon>
        <taxon>Pseudomonadota</taxon>
        <taxon>Gammaproteobacteria</taxon>
        <taxon>Pseudomonadales</taxon>
        <taxon>Marinobacteraceae</taxon>
        <taxon>Marinobacter</taxon>
    </lineage>
</organism>
<dbReference type="AlphaFoldDB" id="A0A5B0VM32"/>
<dbReference type="PIRSF" id="PIRSF029557">
    <property type="entry name" value="UCP029557"/>
    <property type="match status" value="1"/>
</dbReference>
<reference evidence="4 5" key="1">
    <citation type="submission" date="2019-08" db="EMBL/GenBank/DDBJ databases">
        <title>Marinobacter ZYF650 sp. nov., a marine bacterium isolated from seawater of the Mariana trench.</title>
        <authorList>
            <person name="Ahmad W."/>
        </authorList>
    </citation>
    <scope>NUCLEOTIDE SEQUENCE [LARGE SCALE GENOMIC DNA]</scope>
    <source>
        <strain evidence="4 5">ZYF650</strain>
    </source>
</reference>
<evidence type="ECO:0000259" key="2">
    <source>
        <dbReference type="Pfam" id="PF06938"/>
    </source>
</evidence>
<dbReference type="Pfam" id="PF21028">
    <property type="entry name" value="DUF1285_C"/>
    <property type="match status" value="1"/>
</dbReference>
<dbReference type="EMBL" id="VTUU01000002">
    <property type="protein sequence ID" value="KAA1175185.1"/>
    <property type="molecule type" value="Genomic_DNA"/>
</dbReference>
<dbReference type="InterPro" id="IPR048341">
    <property type="entry name" value="DUF1285_N"/>
</dbReference>
<feature type="domain" description="DUF1285" evidence="3">
    <location>
        <begin position="90"/>
        <end position="184"/>
    </location>
</feature>
<feature type="region of interest" description="Disordered" evidence="1">
    <location>
        <begin position="1"/>
        <end position="27"/>
    </location>
</feature>
<sequence length="189" mass="20945">MSQDPEKLAGQLDKSTRTGGLPPLEKWHPELSGDMDLRITRDGTWLFKGSPIAREEIVRLFSTILRREEDGEYYLVTPVEKWRIQVEDSPLLAHTMKVENAGTEAQVVTLTTNMGETLEVGNEHPIEVGLYPGSEDPRPVVMVRHGVEARLVTAAYYDLAEYIVECEIAGVPALGVMSHGILYKIGDAG</sequence>
<evidence type="ECO:0000313" key="4">
    <source>
        <dbReference type="EMBL" id="KAA1175185.1"/>
    </source>
</evidence>
<dbReference type="InterPro" id="IPR048342">
    <property type="entry name" value="DUF1285_C"/>
</dbReference>
<dbReference type="InterPro" id="IPR023361">
    <property type="entry name" value="DUF1285_beta_roll_sf"/>
</dbReference>